<sequence length="80" mass="8651">MSSKNEEPALGIPYNATYQAPVGQPHQYYVAENPYQSGMVPPNAVYGDPKGIPLQQTIFRDTPAPFNCVYCGGSGITTIK</sequence>
<dbReference type="OrthoDB" id="1882956at2759"/>
<accession>A0A7J7N370</accession>
<evidence type="ECO:0008006" key="3">
    <source>
        <dbReference type="Google" id="ProtNLM"/>
    </source>
</evidence>
<protein>
    <recommendedName>
        <fullName evidence="3">LITAF domain-containing protein</fullName>
    </recommendedName>
</protein>
<evidence type="ECO:0000313" key="1">
    <source>
        <dbReference type="EMBL" id="KAF6161595.1"/>
    </source>
</evidence>
<reference evidence="1 2" key="1">
    <citation type="journal article" date="2020" name="IScience">
        <title>Genome Sequencing of the Endangered Kingdonia uniflora (Circaeasteraceae, Ranunculales) Reveals Potential Mechanisms of Evolutionary Specialization.</title>
        <authorList>
            <person name="Sun Y."/>
            <person name="Deng T."/>
            <person name="Zhang A."/>
            <person name="Moore M.J."/>
            <person name="Landis J.B."/>
            <person name="Lin N."/>
            <person name="Zhang H."/>
            <person name="Zhang X."/>
            <person name="Huang J."/>
            <person name="Zhang X."/>
            <person name="Sun H."/>
            <person name="Wang H."/>
        </authorList>
    </citation>
    <scope>NUCLEOTIDE SEQUENCE [LARGE SCALE GENOMIC DNA]</scope>
    <source>
        <strain evidence="1">TB1705</strain>
        <tissue evidence="1">Leaf</tissue>
    </source>
</reference>
<comment type="caution">
    <text evidence="1">The sequence shown here is derived from an EMBL/GenBank/DDBJ whole genome shotgun (WGS) entry which is preliminary data.</text>
</comment>
<evidence type="ECO:0000313" key="2">
    <source>
        <dbReference type="Proteomes" id="UP000541444"/>
    </source>
</evidence>
<keyword evidence="2" id="KW-1185">Reference proteome</keyword>
<proteinExistence type="predicted"/>
<dbReference type="AlphaFoldDB" id="A0A7J7N370"/>
<dbReference type="EMBL" id="JACGCM010001129">
    <property type="protein sequence ID" value="KAF6161595.1"/>
    <property type="molecule type" value="Genomic_DNA"/>
</dbReference>
<name>A0A7J7N370_9MAGN</name>
<organism evidence="1 2">
    <name type="scientific">Kingdonia uniflora</name>
    <dbReference type="NCBI Taxonomy" id="39325"/>
    <lineage>
        <taxon>Eukaryota</taxon>
        <taxon>Viridiplantae</taxon>
        <taxon>Streptophyta</taxon>
        <taxon>Embryophyta</taxon>
        <taxon>Tracheophyta</taxon>
        <taxon>Spermatophyta</taxon>
        <taxon>Magnoliopsida</taxon>
        <taxon>Ranunculales</taxon>
        <taxon>Circaeasteraceae</taxon>
        <taxon>Kingdonia</taxon>
    </lineage>
</organism>
<gene>
    <name evidence="1" type="ORF">GIB67_009474</name>
</gene>
<dbReference type="Proteomes" id="UP000541444">
    <property type="component" value="Unassembled WGS sequence"/>
</dbReference>